<dbReference type="Proteomes" id="UP000004664">
    <property type="component" value="Unassembled WGS sequence"/>
</dbReference>
<dbReference type="HOGENOM" id="CLU_2382870_0_0_6"/>
<evidence type="ECO:0000313" key="1">
    <source>
        <dbReference type="EMBL" id="EGW23277.1"/>
    </source>
</evidence>
<name>G3IQS7_METTV</name>
<keyword evidence="2" id="KW-1185">Reference proteome</keyword>
<organism evidence="1 2">
    <name type="scientific">Methylobacter tundripaludum (strain ATCC BAA-1195 / DSM 17260 / SV96)</name>
    <dbReference type="NCBI Taxonomy" id="697282"/>
    <lineage>
        <taxon>Bacteria</taxon>
        <taxon>Pseudomonadati</taxon>
        <taxon>Pseudomonadota</taxon>
        <taxon>Gammaproteobacteria</taxon>
        <taxon>Methylococcales</taxon>
        <taxon>Methylococcaceae</taxon>
        <taxon>Methylobacter</taxon>
    </lineage>
</organism>
<proteinExistence type="predicted"/>
<sequence>MDSGKLTHSTFLEKVLFGELRFQARQNRVPLSAWTWLSVLRNMPIGLPLSQKRLQIVFQDRSIIETGFLRAKQERGISMPDFGDKCLYRTGIAL</sequence>
<reference evidence="1 2" key="1">
    <citation type="submission" date="2011-06" db="EMBL/GenBank/DDBJ databases">
        <title>Genomic sequence of Methylobacter tundripaludum SV96.</title>
        <authorList>
            <consortium name="US DOE Joint Genome Institute"/>
            <person name="Lucas S."/>
            <person name="Han J."/>
            <person name="Lapidus A."/>
            <person name="Cheng J.-F."/>
            <person name="Goodwin L."/>
            <person name="Pitluck S."/>
            <person name="Held B."/>
            <person name="Detter J.C."/>
            <person name="Han C."/>
            <person name="Tapia R."/>
            <person name="Land M."/>
            <person name="Hauser L."/>
            <person name="Kyrpides N."/>
            <person name="Ivanova N."/>
            <person name="Ovchinnikova G."/>
            <person name="Pagani I."/>
            <person name="Klotz M.G."/>
            <person name="Dispirito A.A."/>
            <person name="Murrell J.C."/>
            <person name="Dunfield P."/>
            <person name="Kalyuzhnaya M.G."/>
            <person name="Svenning M."/>
            <person name="Trotsenko Y.A."/>
            <person name="Stein L.Y."/>
            <person name="Woyke T."/>
        </authorList>
    </citation>
    <scope>NUCLEOTIDE SEQUENCE [LARGE SCALE GENOMIC DNA]</scope>
    <source>
        <strain evidence="2">ATCC BAA-1195 / DSM 17260 / SV96</strain>
    </source>
</reference>
<protein>
    <submittedName>
        <fullName evidence="1">Uncharacterized protein</fullName>
    </submittedName>
</protein>
<dbReference type="EMBL" id="JH109152">
    <property type="protein sequence ID" value="EGW23277.1"/>
    <property type="molecule type" value="Genomic_DNA"/>
</dbReference>
<dbReference type="AlphaFoldDB" id="G3IQS7"/>
<gene>
    <name evidence="1" type="ORF">Mettu_2126</name>
</gene>
<accession>G3IQS7</accession>
<evidence type="ECO:0000313" key="2">
    <source>
        <dbReference type="Proteomes" id="UP000004664"/>
    </source>
</evidence>
<dbReference type="STRING" id="697282.Mettu_2126"/>